<dbReference type="AlphaFoldDB" id="A0A0H5PVU2"/>
<evidence type="ECO:0000313" key="1">
    <source>
        <dbReference type="EMBL" id="CRY93713.1"/>
    </source>
</evidence>
<proteinExistence type="predicted"/>
<dbReference type="InterPro" id="IPR053842">
    <property type="entry name" value="NikA-like"/>
</dbReference>
<organism evidence="1">
    <name type="scientific">uncultured prokaryote</name>
    <dbReference type="NCBI Taxonomy" id="198431"/>
    <lineage>
        <taxon>unclassified sequences</taxon>
        <taxon>environmental samples</taxon>
    </lineage>
</organism>
<accession>A0A0H5PVU2</accession>
<reference evidence="1" key="2">
    <citation type="submission" date="2015-07" db="EMBL/GenBank/DDBJ databases">
        <title>Plasmids, circular viruses and viroids from rat gut.</title>
        <authorList>
            <person name="Jorgensen T.J."/>
            <person name="Hansen M.A."/>
            <person name="Xu Z."/>
            <person name="Tabak M.A."/>
            <person name="Sorensen S.J."/>
            <person name="Hansen L.H."/>
        </authorList>
    </citation>
    <scope>NUCLEOTIDE SEQUENCE</scope>
    <source>
        <strain evidence="1">RGRH0052</strain>
    </source>
</reference>
<dbReference type="Pfam" id="PF21983">
    <property type="entry name" value="NikA-like"/>
    <property type="match status" value="1"/>
</dbReference>
<name>A0A0H5PVU2_9ZZZZ</name>
<dbReference type="EMBL" id="LN852743">
    <property type="protein sequence ID" value="CRY93713.1"/>
    <property type="molecule type" value="Genomic_DNA"/>
</dbReference>
<protein>
    <submittedName>
        <fullName evidence="1">Uncharacterized protein</fullName>
    </submittedName>
</protein>
<reference evidence="1" key="1">
    <citation type="submission" date="2015-06" db="EMBL/GenBank/DDBJ databases">
        <authorList>
            <person name="Joergensen T."/>
        </authorList>
    </citation>
    <scope>NUCLEOTIDE SEQUENCE</scope>
    <source>
        <strain evidence="1">RGRH0052</strain>
    </source>
</reference>
<sequence length="121" mass="13694">MTEHEKEALKRKAAKNGMTVSEYARTLLANSDDATIRVIDTEPLRKAAHELAKQGTNLNQFMKFLNTYGIKVFDAGEAQRVLAREVETFMEVAEALAALRREADRNNVHLKIEDFDNAEND</sequence>